<dbReference type="GO" id="GO:0006744">
    <property type="term" value="P:ubiquinone biosynthetic process"/>
    <property type="evidence" value="ECO:0007669"/>
    <property type="project" value="UniProtKB-UniPathway"/>
</dbReference>
<dbReference type="UniPathway" id="UPA00232"/>
<protein>
    <submittedName>
        <fullName evidence="9">Ubiquinone biosynthesis hydroxylase</fullName>
    </submittedName>
</protein>
<dbReference type="GO" id="GO:0004497">
    <property type="term" value="F:monooxygenase activity"/>
    <property type="evidence" value="ECO:0007669"/>
    <property type="project" value="UniProtKB-KW"/>
</dbReference>
<dbReference type="InterPro" id="IPR036188">
    <property type="entry name" value="FAD/NAD-bd_sf"/>
</dbReference>
<evidence type="ECO:0000313" key="10">
    <source>
        <dbReference type="Proteomes" id="UP000326881"/>
    </source>
</evidence>
<accession>A0A5Q0C6X7</accession>
<comment type="cofactor">
    <cofactor evidence="1">
        <name>FAD</name>
        <dbReference type="ChEBI" id="CHEBI:57692"/>
    </cofactor>
</comment>
<evidence type="ECO:0000256" key="6">
    <source>
        <dbReference type="ARBA" id="ARBA00023002"/>
    </source>
</evidence>
<dbReference type="Gene3D" id="3.50.50.60">
    <property type="entry name" value="FAD/NAD(P)-binding domain"/>
    <property type="match status" value="2"/>
</dbReference>
<organism evidence="9 10">
    <name type="scientific">Rhizobium grahamii</name>
    <dbReference type="NCBI Taxonomy" id="1120045"/>
    <lineage>
        <taxon>Bacteria</taxon>
        <taxon>Pseudomonadati</taxon>
        <taxon>Pseudomonadota</taxon>
        <taxon>Alphaproteobacteria</taxon>
        <taxon>Hyphomicrobiales</taxon>
        <taxon>Rhizobiaceae</taxon>
        <taxon>Rhizobium/Agrobacterium group</taxon>
        <taxon>Rhizobium</taxon>
    </lineage>
</organism>
<dbReference type="PANTHER" id="PTHR43876:SF7">
    <property type="entry name" value="UBIQUINONE BIOSYNTHESIS MONOOXYGENASE COQ6, MITOCHONDRIAL"/>
    <property type="match status" value="1"/>
</dbReference>
<dbReference type="PANTHER" id="PTHR43876">
    <property type="entry name" value="UBIQUINONE BIOSYNTHESIS MONOOXYGENASE COQ6, MITOCHONDRIAL"/>
    <property type="match status" value="1"/>
</dbReference>
<reference evidence="9 10" key="1">
    <citation type="submission" date="2019-08" db="EMBL/GenBank/DDBJ databases">
        <title>Prosopis cineraria nodule microbiome.</title>
        <authorList>
            <person name="Ali R."/>
            <person name="Chaluvadi S.R."/>
            <person name="Wang X."/>
        </authorList>
    </citation>
    <scope>NUCLEOTIDE SEQUENCE [LARGE SCALE GENOMIC DNA]</scope>
    <source>
        <strain evidence="9 10">BG7</strain>
    </source>
</reference>
<comment type="similarity">
    <text evidence="3">Belongs to the UbiH/COQ6 family.</text>
</comment>
<keyword evidence="6" id="KW-0560">Oxidoreductase</keyword>
<dbReference type="InterPro" id="IPR002938">
    <property type="entry name" value="FAD-bd"/>
</dbReference>
<evidence type="ECO:0000256" key="2">
    <source>
        <dbReference type="ARBA" id="ARBA00004749"/>
    </source>
</evidence>
<keyword evidence="9" id="KW-0830">Ubiquinone</keyword>
<dbReference type="GO" id="GO:0110142">
    <property type="term" value="C:ubiquinone biosynthesis complex"/>
    <property type="evidence" value="ECO:0007669"/>
    <property type="project" value="UniProtKB-ARBA"/>
</dbReference>
<dbReference type="OrthoDB" id="9796623at2"/>
<evidence type="ECO:0000313" key="9">
    <source>
        <dbReference type="EMBL" id="QFY61696.1"/>
    </source>
</evidence>
<name>A0A5Q0C6X7_9HYPH</name>
<gene>
    <name evidence="9" type="ORF">FZ934_15585</name>
</gene>
<proteinExistence type="inferred from homology"/>
<dbReference type="EMBL" id="CP043498">
    <property type="protein sequence ID" value="QFY61696.1"/>
    <property type="molecule type" value="Genomic_DNA"/>
</dbReference>
<dbReference type="Proteomes" id="UP000326881">
    <property type="component" value="Chromosome"/>
</dbReference>
<dbReference type="GO" id="GO:0071949">
    <property type="term" value="F:FAD binding"/>
    <property type="evidence" value="ECO:0007669"/>
    <property type="project" value="InterPro"/>
</dbReference>
<evidence type="ECO:0000259" key="8">
    <source>
        <dbReference type="Pfam" id="PF01494"/>
    </source>
</evidence>
<evidence type="ECO:0000256" key="1">
    <source>
        <dbReference type="ARBA" id="ARBA00001974"/>
    </source>
</evidence>
<comment type="pathway">
    <text evidence="2">Cofactor biosynthesis; ubiquinone biosynthesis.</text>
</comment>
<dbReference type="Pfam" id="PF01494">
    <property type="entry name" value="FAD_binding_3"/>
    <property type="match status" value="1"/>
</dbReference>
<dbReference type="PRINTS" id="PR00420">
    <property type="entry name" value="RNGMNOXGNASE"/>
</dbReference>
<dbReference type="FunFam" id="3.50.50.60:FF:000021">
    <property type="entry name" value="Ubiquinone biosynthesis monooxygenase COQ6"/>
    <property type="match status" value="1"/>
</dbReference>
<dbReference type="SUPFAM" id="SSF51905">
    <property type="entry name" value="FAD/NAD(P)-binding domain"/>
    <property type="match status" value="1"/>
</dbReference>
<keyword evidence="4" id="KW-0285">Flavoprotein</keyword>
<keyword evidence="5" id="KW-0274">FAD</keyword>
<dbReference type="AlphaFoldDB" id="A0A5Q0C6X7"/>
<sequence length="404" mass="43445">MRDMLVVGAGYVGLSAAVAVKQAAPHLNVAIVEAAPAGAWEKDMRASAIIAAATKMLEVFGIWNEIEPDAQPINKMIVTDSKTSDPVRPVFLTFDGEVQDGRPFAHMVPNLSLVRALRGACERLGIEIHHGVSATGLDSGDTHAEVTLSNGKTIEARLVVACDGVRSHVRELAGIKTVSWDYGQSGIVATVEHERPHNGCAEEHFLPAGPFAILPLKNNRSSLVWTESTQEAARLVRSDDLVFEEELERRFGHKLGAIKVVGDKRAFPLGLTLARAFVAPRLALAGDAAHGIHPISGQGLNLGFKDVAALAETIVEADRLGLDIGSINTLERYQAWRRFDTFRMGVTTDVLNRLFSNDLAPIRLARDVGLGIVERLPGLKSFFIGQAAGTTAPDNPRLLAGQTI</sequence>
<keyword evidence="10" id="KW-1185">Reference proteome</keyword>
<evidence type="ECO:0000256" key="7">
    <source>
        <dbReference type="ARBA" id="ARBA00023033"/>
    </source>
</evidence>
<dbReference type="InterPro" id="IPR051205">
    <property type="entry name" value="UbiH/COQ6_monooxygenase"/>
</dbReference>
<keyword evidence="7" id="KW-0503">Monooxygenase</keyword>
<evidence type="ECO:0000256" key="3">
    <source>
        <dbReference type="ARBA" id="ARBA00005349"/>
    </source>
</evidence>
<feature type="domain" description="FAD-binding" evidence="8">
    <location>
        <begin position="3"/>
        <end position="316"/>
    </location>
</feature>
<dbReference type="NCBIfam" id="NF005599">
    <property type="entry name" value="PRK07333.1"/>
    <property type="match status" value="1"/>
</dbReference>
<evidence type="ECO:0000256" key="5">
    <source>
        <dbReference type="ARBA" id="ARBA00022827"/>
    </source>
</evidence>
<dbReference type="KEGG" id="rgr:FZ934_15585"/>
<evidence type="ECO:0000256" key="4">
    <source>
        <dbReference type="ARBA" id="ARBA00022630"/>
    </source>
</evidence>
<dbReference type="NCBIfam" id="TIGR01988">
    <property type="entry name" value="Ubi-OHases"/>
    <property type="match status" value="1"/>
</dbReference>
<dbReference type="GO" id="GO:0016705">
    <property type="term" value="F:oxidoreductase activity, acting on paired donors, with incorporation or reduction of molecular oxygen"/>
    <property type="evidence" value="ECO:0007669"/>
    <property type="project" value="InterPro"/>
</dbReference>
<dbReference type="InterPro" id="IPR010971">
    <property type="entry name" value="UbiH/COQ6"/>
</dbReference>